<evidence type="ECO:0000313" key="2">
    <source>
        <dbReference type="Proteomes" id="UP000886787"/>
    </source>
</evidence>
<protein>
    <recommendedName>
        <fullName evidence="3">ABC transporter substrate-binding protein</fullName>
    </recommendedName>
</protein>
<dbReference type="EMBL" id="DVFW01000028">
    <property type="protein sequence ID" value="HIQ80846.1"/>
    <property type="molecule type" value="Genomic_DNA"/>
</dbReference>
<reference evidence="1" key="2">
    <citation type="journal article" date="2021" name="PeerJ">
        <title>Extensive microbial diversity within the chicken gut microbiome revealed by metagenomics and culture.</title>
        <authorList>
            <person name="Gilroy R."/>
            <person name="Ravi A."/>
            <person name="Getino M."/>
            <person name="Pursley I."/>
            <person name="Horton D.L."/>
            <person name="Alikhan N.F."/>
            <person name="Baker D."/>
            <person name="Gharbi K."/>
            <person name="Hall N."/>
            <person name="Watson M."/>
            <person name="Adriaenssens E.M."/>
            <person name="Foster-Nyarko E."/>
            <person name="Jarju S."/>
            <person name="Secka A."/>
            <person name="Antonio M."/>
            <person name="Oren A."/>
            <person name="Chaudhuri R.R."/>
            <person name="La Ragione R."/>
            <person name="Hildebrand F."/>
            <person name="Pallen M.J."/>
        </authorList>
    </citation>
    <scope>NUCLEOTIDE SEQUENCE</scope>
    <source>
        <strain evidence="1">ChiSjej1B19-3389</strain>
    </source>
</reference>
<dbReference type="Pfam" id="PF19538">
    <property type="entry name" value="DUF6062"/>
    <property type="match status" value="1"/>
</dbReference>
<proteinExistence type="predicted"/>
<accession>A0A9D0ZII2</accession>
<reference evidence="1" key="1">
    <citation type="submission" date="2020-10" db="EMBL/GenBank/DDBJ databases">
        <authorList>
            <person name="Gilroy R."/>
        </authorList>
    </citation>
    <scope>NUCLEOTIDE SEQUENCE</scope>
    <source>
        <strain evidence="1">ChiSjej1B19-3389</strain>
    </source>
</reference>
<name>A0A9D0ZII2_9FIRM</name>
<evidence type="ECO:0000313" key="1">
    <source>
        <dbReference type="EMBL" id="HIQ80846.1"/>
    </source>
</evidence>
<organism evidence="1 2">
    <name type="scientific">Candidatus Scatavimonas merdigallinarum</name>
    <dbReference type="NCBI Taxonomy" id="2840914"/>
    <lineage>
        <taxon>Bacteria</taxon>
        <taxon>Bacillati</taxon>
        <taxon>Bacillota</taxon>
        <taxon>Clostridia</taxon>
        <taxon>Eubacteriales</taxon>
        <taxon>Oscillospiraceae</taxon>
        <taxon>Oscillospiraceae incertae sedis</taxon>
        <taxon>Candidatus Scatavimonas</taxon>
    </lineage>
</organism>
<comment type="caution">
    <text evidence="1">The sequence shown here is derived from an EMBL/GenBank/DDBJ whole genome shotgun (WGS) entry which is preliminary data.</text>
</comment>
<dbReference type="InterPro" id="IPR045706">
    <property type="entry name" value="DUF6062"/>
</dbReference>
<dbReference type="AlphaFoldDB" id="A0A9D0ZII2"/>
<dbReference type="Proteomes" id="UP000886787">
    <property type="component" value="Unassembled WGS sequence"/>
</dbReference>
<evidence type="ECO:0008006" key="3">
    <source>
        <dbReference type="Google" id="ProtNLM"/>
    </source>
</evidence>
<sequence>MKETICTIPVNDVFGPREGCPVCRMHDMLEQKYVEYITGAAMMEPDVRTQTNDRGFCHAHYEKMLQCGKRLQNALILESHLQRLITAYFPEKTKGKPDKKQLSQLQRLQHSCFVCDQIAWAQSHMFETVFHSFENDPAFRRLYGEQPFICLPHYTQLMQAATAKNGIGAKALGAFYQQTAALAGNYIKTLKKDISHFCSMYDYRNRGGDWGNAKDAIERSVLFLTAEPLQTGDA</sequence>
<gene>
    <name evidence="1" type="ORF">IAD32_06125</name>
</gene>